<dbReference type="InterPro" id="IPR027597">
    <property type="entry name" value="HprK-rel_B"/>
</dbReference>
<proteinExistence type="predicted"/>
<accession>A0ABV1RDL9</accession>
<name>A0ABV1RDL9_9ALTE</name>
<keyword evidence="2" id="KW-1185">Reference proteome</keyword>
<evidence type="ECO:0000313" key="1">
    <source>
        <dbReference type="EMBL" id="MER2491008.1"/>
    </source>
</evidence>
<dbReference type="NCBIfam" id="TIGR04355">
    <property type="entry name" value="HprK_rel_B"/>
    <property type="match status" value="1"/>
</dbReference>
<dbReference type="InterPro" id="IPR027417">
    <property type="entry name" value="P-loop_NTPase"/>
</dbReference>
<dbReference type="RefSeq" id="WP_350400762.1">
    <property type="nucleotide sequence ID" value="NZ_JBELOE010000078.1"/>
</dbReference>
<evidence type="ECO:0000313" key="2">
    <source>
        <dbReference type="Proteomes" id="UP001467690"/>
    </source>
</evidence>
<dbReference type="GO" id="GO:0016301">
    <property type="term" value="F:kinase activity"/>
    <property type="evidence" value="ECO:0007669"/>
    <property type="project" value="UniProtKB-KW"/>
</dbReference>
<dbReference type="Gene3D" id="3.40.50.300">
    <property type="entry name" value="P-loop containing nucleotide triphosphate hydrolases"/>
    <property type="match status" value="1"/>
</dbReference>
<dbReference type="SUPFAM" id="SSF53795">
    <property type="entry name" value="PEP carboxykinase-like"/>
    <property type="match status" value="1"/>
</dbReference>
<keyword evidence="1" id="KW-0418">Kinase</keyword>
<comment type="caution">
    <text evidence="1">The sequence shown here is derived from an EMBL/GenBank/DDBJ whole genome shotgun (WGS) entry which is preliminary data.</text>
</comment>
<protein>
    <submittedName>
        <fullName evidence="1">HprK-related kinase B</fullName>
    </submittedName>
</protein>
<gene>
    <name evidence="1" type="ORF">ABS311_03815</name>
</gene>
<keyword evidence="1" id="KW-0808">Transferase</keyword>
<dbReference type="EMBL" id="JBELOE010000078">
    <property type="protein sequence ID" value="MER2491008.1"/>
    <property type="molecule type" value="Genomic_DNA"/>
</dbReference>
<dbReference type="Proteomes" id="UP001467690">
    <property type="component" value="Unassembled WGS sequence"/>
</dbReference>
<organism evidence="1 2">
    <name type="scientific">Catenovulum sediminis</name>
    <dbReference type="NCBI Taxonomy" id="1740262"/>
    <lineage>
        <taxon>Bacteria</taxon>
        <taxon>Pseudomonadati</taxon>
        <taxon>Pseudomonadota</taxon>
        <taxon>Gammaproteobacteria</taxon>
        <taxon>Alteromonadales</taxon>
        <taxon>Alteromonadaceae</taxon>
        <taxon>Catenovulum</taxon>
    </lineage>
</organism>
<reference evidence="1 2" key="1">
    <citation type="submission" date="2024-06" db="EMBL/GenBank/DDBJ databases">
        <authorList>
            <person name="Chen R.Y."/>
        </authorList>
    </citation>
    <scope>NUCLEOTIDE SEQUENCE [LARGE SCALE GENOMIC DNA]</scope>
    <source>
        <strain evidence="1 2">D2</strain>
    </source>
</reference>
<sequence>MMSKLNNLQETIEQLTKNAAISSARYSFVLQVVDYYFEISSNSEQICHQLQTYFAHLPQPSSADNCIKIIILETEAASLNINWLDWRREAGKSGRKDMYFDFENTRLIYKYRTGMTFLQNETLKLAVGPCLENLNQIVNFINNQYMNQIQHEDWLICHASACAYQNTALSFAGYSGGGKSTIMLHLLNQHGFKFISNDRLFIKNKNNQLIARGIPKLPRVNPGTLLNNSKLKTILSDSEVKKFEQLSEDELWQLEHKYDVDVSQVYGSDKFADNQPLSALFILNWSHTLDEPTLVQSIDIAEKPHLLSAVMKSPGPFYQDKSGVFLENQNKPDAKVYTEYLKDIQLFEVTGGVNFATLRNFCTQFLAEQK</sequence>